<dbReference type="CDD" id="cd06662">
    <property type="entry name" value="SURF1"/>
    <property type="match status" value="1"/>
</dbReference>
<comment type="subcellular location">
    <subcellularLocation>
        <location evidence="6">Cell membrane</location>
        <topology evidence="6">Multi-pass membrane protein</topology>
    </subcellularLocation>
    <subcellularLocation>
        <location evidence="1">Membrane</location>
    </subcellularLocation>
</comment>
<evidence type="ECO:0000256" key="3">
    <source>
        <dbReference type="ARBA" id="ARBA00022692"/>
    </source>
</evidence>
<evidence type="ECO:0000313" key="7">
    <source>
        <dbReference type="EMBL" id="NMG75972.1"/>
    </source>
</evidence>
<feature type="transmembrane region" description="Helical" evidence="6">
    <location>
        <begin position="217"/>
        <end position="236"/>
    </location>
</feature>
<evidence type="ECO:0000256" key="2">
    <source>
        <dbReference type="ARBA" id="ARBA00007165"/>
    </source>
</evidence>
<reference evidence="7 8" key="1">
    <citation type="submission" date="2019-12" db="EMBL/GenBank/DDBJ databases">
        <title>Comparative genomics gives insights into the taxonomy of the Azoarcus-Aromatoleum group and reveals separate origins of nif in the plant-associated Azoarcus and non-plant-associated Aromatoleum sub-groups.</title>
        <authorList>
            <person name="Lafos M."/>
            <person name="Maluk M."/>
            <person name="Batista M."/>
            <person name="Junghare M."/>
            <person name="Carmona M."/>
            <person name="Faoro H."/>
            <person name="Cruz L.M."/>
            <person name="Battistoni F."/>
            <person name="De Souza E."/>
            <person name="Pedrosa F."/>
            <person name="Chen W.-M."/>
            <person name="Poole P.S."/>
            <person name="Dixon R.A."/>
            <person name="James E.K."/>
        </authorList>
    </citation>
    <scope>NUCLEOTIDE SEQUENCE [LARGE SCALE GENOMIC DNA]</scope>
    <source>
        <strain evidence="7 8">22Lin</strain>
    </source>
</reference>
<evidence type="ECO:0000256" key="5">
    <source>
        <dbReference type="ARBA" id="ARBA00023136"/>
    </source>
</evidence>
<comment type="caution">
    <text evidence="7">The sequence shown here is derived from an EMBL/GenBank/DDBJ whole genome shotgun (WGS) entry which is preliminary data.</text>
</comment>
<comment type="caution">
    <text evidence="6">Lacks conserved residue(s) required for the propagation of feature annotation.</text>
</comment>
<keyword evidence="5 6" id="KW-0472">Membrane</keyword>
<dbReference type="InterPro" id="IPR045214">
    <property type="entry name" value="Surf1/Surf4"/>
</dbReference>
<gene>
    <name evidence="7" type="ORF">GPA25_14480</name>
</gene>
<dbReference type="InterPro" id="IPR002994">
    <property type="entry name" value="Surf1/Shy1"/>
</dbReference>
<dbReference type="EMBL" id="WTVQ01000024">
    <property type="protein sequence ID" value="NMG75972.1"/>
    <property type="molecule type" value="Genomic_DNA"/>
</dbReference>
<dbReference type="PANTHER" id="PTHR23427:SF2">
    <property type="entry name" value="SURFEIT LOCUS PROTEIN 1"/>
    <property type="match status" value="1"/>
</dbReference>
<organism evidence="7 8">
    <name type="scientific">Aromatoleum diolicum</name>
    <dbReference type="NCBI Taxonomy" id="75796"/>
    <lineage>
        <taxon>Bacteria</taxon>
        <taxon>Pseudomonadati</taxon>
        <taxon>Pseudomonadota</taxon>
        <taxon>Betaproteobacteria</taxon>
        <taxon>Rhodocyclales</taxon>
        <taxon>Rhodocyclaceae</taxon>
        <taxon>Aromatoleum</taxon>
    </lineage>
</organism>
<comment type="similarity">
    <text evidence="2 6">Belongs to the SURF1 family.</text>
</comment>
<dbReference type="PROSITE" id="PS50895">
    <property type="entry name" value="SURF1"/>
    <property type="match status" value="1"/>
</dbReference>
<name>A0ABX1QEP7_9RHOO</name>
<evidence type="ECO:0000256" key="1">
    <source>
        <dbReference type="ARBA" id="ARBA00004370"/>
    </source>
</evidence>
<evidence type="ECO:0000256" key="6">
    <source>
        <dbReference type="RuleBase" id="RU363076"/>
    </source>
</evidence>
<dbReference type="Pfam" id="PF02104">
    <property type="entry name" value="SURF1"/>
    <property type="match status" value="1"/>
</dbReference>
<evidence type="ECO:0000256" key="4">
    <source>
        <dbReference type="ARBA" id="ARBA00022989"/>
    </source>
</evidence>
<keyword evidence="4 6" id="KW-1133">Transmembrane helix</keyword>
<evidence type="ECO:0000313" key="8">
    <source>
        <dbReference type="Proteomes" id="UP000648984"/>
    </source>
</evidence>
<keyword evidence="6" id="KW-1003">Cell membrane</keyword>
<accession>A0ABX1QEP7</accession>
<proteinExistence type="inferred from homology"/>
<keyword evidence="3 6" id="KW-0812">Transmembrane</keyword>
<protein>
    <recommendedName>
        <fullName evidence="6">SURF1-like protein</fullName>
    </recommendedName>
</protein>
<dbReference type="PANTHER" id="PTHR23427">
    <property type="entry name" value="SURFEIT LOCUS PROTEIN"/>
    <property type="match status" value="1"/>
</dbReference>
<keyword evidence="8" id="KW-1185">Reference proteome</keyword>
<dbReference type="Proteomes" id="UP000648984">
    <property type="component" value="Unassembled WGS sequence"/>
</dbReference>
<sequence length="247" mass="27290">MNPPRRRRLRAVPLIAGVTLALLALQLGHWQTRRAAEKTALQAEYLAPARSQPQALGTGSPAESPAEWQTVELRGQWHVAGSILLDNRVHGGRAGYHVITPLQLTEPGVRVLVNRGWVPASPDRARLPEITTPDGPVTVTGRVRHPADKPFTLGAEAAAPAGIVWQNLDLQRYRAASQAAVADFYLQQTSAAVDGLIRDWPQPDAGIERHRGYAVQWYALALLATALTLWYVWNAFRSIQRDKRTHH</sequence>